<dbReference type="KEGG" id="glt:GlitD10_0191"/>
<dbReference type="PANTHER" id="PTHR34575:SF1">
    <property type="entry name" value="PROTEIN PAM68, CHLOROPLASTIC"/>
    <property type="match status" value="1"/>
</dbReference>
<sequence>MAKKSRPTPPPPKKRGWQQIEAPGMPQVVSDRMMRRMVIFCGLPTLLGLLAFPSSYLLLQQGLKVPVVAVVGVTLGCFGLGIVGLSYGILSTCWDAERQGHWLGWQELRINWGRMRANSKANRNNAPT</sequence>
<feature type="transmembrane region" description="Helical" evidence="1">
    <location>
        <begin position="65"/>
        <end position="90"/>
    </location>
</feature>
<evidence type="ECO:0000256" key="1">
    <source>
        <dbReference type="SAM" id="Phobius"/>
    </source>
</evidence>
<dbReference type="OrthoDB" id="467509at2"/>
<feature type="transmembrane region" description="Helical" evidence="1">
    <location>
        <begin position="37"/>
        <end position="59"/>
    </location>
</feature>
<dbReference type="PANTHER" id="PTHR34575">
    <property type="entry name" value="PROTEIN PAM68, CHLOROPLASTIC"/>
    <property type="match status" value="1"/>
</dbReference>
<dbReference type="InterPro" id="IPR021855">
    <property type="entry name" value="PAM68-like"/>
</dbReference>
<keyword evidence="1" id="KW-0472">Membrane</keyword>
<accession>A0A1J0A983</accession>
<dbReference type="EMBL" id="CP017675">
    <property type="protein sequence ID" value="APB32492.1"/>
    <property type="molecule type" value="Genomic_DNA"/>
</dbReference>
<evidence type="ECO:0000313" key="3">
    <source>
        <dbReference type="Proteomes" id="UP000180235"/>
    </source>
</evidence>
<protein>
    <submittedName>
        <fullName evidence="2">Uncharacterized protein</fullName>
    </submittedName>
</protein>
<evidence type="ECO:0000313" key="2">
    <source>
        <dbReference type="EMBL" id="APB32492.1"/>
    </source>
</evidence>
<keyword evidence="1" id="KW-0812">Transmembrane</keyword>
<dbReference type="Proteomes" id="UP000180235">
    <property type="component" value="Chromosome"/>
</dbReference>
<dbReference type="Pfam" id="PF11947">
    <property type="entry name" value="DUF3464"/>
    <property type="match status" value="1"/>
</dbReference>
<dbReference type="AlphaFoldDB" id="A0A1J0A983"/>
<keyword evidence="1" id="KW-1133">Transmembrane helix</keyword>
<dbReference type="RefSeq" id="WP_071453222.1">
    <property type="nucleotide sequence ID" value="NZ_CP017675.1"/>
</dbReference>
<organism evidence="2 3">
    <name type="scientific">Gloeomargarita lithophora Alchichica-D10</name>
    <dbReference type="NCBI Taxonomy" id="1188229"/>
    <lineage>
        <taxon>Bacteria</taxon>
        <taxon>Bacillati</taxon>
        <taxon>Cyanobacteriota</taxon>
        <taxon>Cyanophyceae</taxon>
        <taxon>Gloeomargaritales</taxon>
        <taxon>Gloeomargaritaceae</taxon>
        <taxon>Gloeomargarita</taxon>
    </lineage>
</organism>
<gene>
    <name evidence="2" type="ORF">GlitD10_0191</name>
</gene>
<reference evidence="2 3" key="1">
    <citation type="submission" date="2016-10" db="EMBL/GenBank/DDBJ databases">
        <title>Description of Gloeomargarita lithophora gen. nov., sp. nov., a thylakoid-bearing basal-branching cyanobacterium with intracellular carbonates, and proposal for Gloeomargaritales ord. nov.</title>
        <authorList>
            <person name="Moreira D."/>
            <person name="Tavera R."/>
            <person name="Benzerara K."/>
            <person name="Skouri-Panet F."/>
            <person name="Couradeau E."/>
            <person name="Gerard E."/>
            <person name="Loussert C."/>
            <person name="Novelo E."/>
            <person name="Zivanovic Y."/>
            <person name="Lopez-Garcia P."/>
        </authorList>
    </citation>
    <scope>NUCLEOTIDE SEQUENCE [LARGE SCALE GENOMIC DNA]</scope>
    <source>
        <strain evidence="2 3">D10</strain>
    </source>
</reference>
<proteinExistence type="predicted"/>
<keyword evidence="3" id="KW-1185">Reference proteome</keyword>
<name>A0A1J0A983_9CYAN</name>
<dbReference type="STRING" id="1188229.GlitD10_0191"/>